<comment type="caution">
    <text evidence="2">The sequence shown here is derived from an EMBL/GenBank/DDBJ whole genome shotgun (WGS) entry which is preliminary data.</text>
</comment>
<dbReference type="Proteomes" id="UP001142055">
    <property type="component" value="Chromosome 3"/>
</dbReference>
<proteinExistence type="predicted"/>
<dbReference type="EMBL" id="JAPWDV010000003">
    <property type="protein sequence ID" value="KAJ6216681.1"/>
    <property type="molecule type" value="Genomic_DNA"/>
</dbReference>
<evidence type="ECO:0000256" key="1">
    <source>
        <dbReference type="SAM" id="MobiDB-lite"/>
    </source>
</evidence>
<name>A0A9Q0RJH3_BLOTA</name>
<reference evidence="2" key="1">
    <citation type="submission" date="2022-12" db="EMBL/GenBank/DDBJ databases">
        <title>Genome assemblies of Blomia tropicalis.</title>
        <authorList>
            <person name="Cui Y."/>
        </authorList>
    </citation>
    <scope>NUCLEOTIDE SEQUENCE</scope>
    <source>
        <tissue evidence="2">Adult mites</tissue>
    </source>
</reference>
<feature type="compositionally biased region" description="Low complexity" evidence="1">
    <location>
        <begin position="30"/>
        <end position="44"/>
    </location>
</feature>
<gene>
    <name evidence="2" type="ORF">RDWZM_007838</name>
</gene>
<keyword evidence="3" id="KW-1185">Reference proteome</keyword>
<sequence>MASKNSIESNVESKCKKPCSTEMLTAYTSLSSRSSSNSSSSVQSKPNLKPETLKIDQLEILSSKAGKSIETQWKSAIEGRKSVSQLALQFSNQIGNDMSDCRLKNLAKVLDQMEIKPLSETDNVNEEQIPLKPKSIDTCEVDCGTVTYKSVTSKRFGDLPTIAIENQENEKILKKEKEINQWELDSIDSLVEVVITPVPSNVAERKDSHSLDEKNFDCGGVSGKTLQDDAETLTNEVNEQQSTVASCSPLSPLPSHTDGFYSTQTFDNVLQHAQNSPDSMTEQQFDNTNFGIILFCILFLIIFL</sequence>
<organism evidence="2 3">
    <name type="scientific">Blomia tropicalis</name>
    <name type="common">Mite</name>
    <dbReference type="NCBI Taxonomy" id="40697"/>
    <lineage>
        <taxon>Eukaryota</taxon>
        <taxon>Metazoa</taxon>
        <taxon>Ecdysozoa</taxon>
        <taxon>Arthropoda</taxon>
        <taxon>Chelicerata</taxon>
        <taxon>Arachnida</taxon>
        <taxon>Acari</taxon>
        <taxon>Acariformes</taxon>
        <taxon>Sarcoptiformes</taxon>
        <taxon>Astigmata</taxon>
        <taxon>Glycyphagoidea</taxon>
        <taxon>Echimyopodidae</taxon>
        <taxon>Blomia</taxon>
    </lineage>
</organism>
<evidence type="ECO:0000313" key="3">
    <source>
        <dbReference type="Proteomes" id="UP001142055"/>
    </source>
</evidence>
<evidence type="ECO:0000313" key="2">
    <source>
        <dbReference type="EMBL" id="KAJ6216681.1"/>
    </source>
</evidence>
<accession>A0A9Q0RJH3</accession>
<protein>
    <submittedName>
        <fullName evidence="2">Uncharacterized protein</fullName>
    </submittedName>
</protein>
<feature type="region of interest" description="Disordered" evidence="1">
    <location>
        <begin position="30"/>
        <end position="50"/>
    </location>
</feature>
<dbReference type="AlphaFoldDB" id="A0A9Q0RJH3"/>